<reference evidence="2" key="1">
    <citation type="submission" date="2025-08" db="UniProtKB">
        <authorList>
            <consortium name="Ensembl"/>
        </authorList>
    </citation>
    <scope>IDENTIFICATION</scope>
</reference>
<keyword evidence="3" id="KW-1185">Reference proteome</keyword>
<feature type="domain" description="Septin-type G" evidence="1">
    <location>
        <begin position="46"/>
        <end position="125"/>
    </location>
</feature>
<dbReference type="Proteomes" id="UP000261560">
    <property type="component" value="Unplaced"/>
</dbReference>
<evidence type="ECO:0000259" key="1">
    <source>
        <dbReference type="Pfam" id="PF00735"/>
    </source>
</evidence>
<dbReference type="SUPFAM" id="SSF52540">
    <property type="entry name" value="P-loop containing nucleoside triphosphate hydrolases"/>
    <property type="match status" value="1"/>
</dbReference>
<dbReference type="GO" id="GO:0005525">
    <property type="term" value="F:GTP binding"/>
    <property type="evidence" value="ECO:0007669"/>
    <property type="project" value="InterPro"/>
</dbReference>
<dbReference type="STRING" id="30732.ENSOMEP00000024785"/>
<dbReference type="Gene3D" id="3.40.50.300">
    <property type="entry name" value="P-loop containing nucleotide triphosphate hydrolases"/>
    <property type="match status" value="1"/>
</dbReference>
<name>A0A3B3D5V6_ORYME</name>
<reference evidence="2" key="2">
    <citation type="submission" date="2025-09" db="UniProtKB">
        <authorList>
            <consortium name="Ensembl"/>
        </authorList>
    </citation>
    <scope>IDENTIFICATION</scope>
</reference>
<evidence type="ECO:0000313" key="2">
    <source>
        <dbReference type="Ensembl" id="ENSOMEP00000024785.1"/>
    </source>
</evidence>
<dbReference type="InterPro" id="IPR027417">
    <property type="entry name" value="P-loop_NTPase"/>
</dbReference>
<sequence>TCIEEVVKFKNEYKKNIHWGVSFSLGETGIGKSTLINTLFKSTFENKKSGIHLRLTVAHTVGFDSCNFSTLFLCSYEPIVDYIDAQFQKYLDEELKIKHSLLNYPDTRMHVCLYYIALFPEGVNIIPVISLPFHAYSSHMHIYTFPHMHIYTFPHTHIYTFAHTHLYTFPLTHIYTFTDTHIYTYSSHMHIYTFPHMHIYTFAHTHIYTFPLSHIYTFTDTHIYTFALTHIYTCLSHTYILF</sequence>
<dbReference type="PaxDb" id="30732-ENSOMEP00000024785"/>
<evidence type="ECO:0000313" key="3">
    <source>
        <dbReference type="Proteomes" id="UP000261560"/>
    </source>
</evidence>
<dbReference type="AlphaFoldDB" id="A0A3B3D5V6"/>
<dbReference type="Ensembl" id="ENSOMET00000008809.1">
    <property type="protein sequence ID" value="ENSOMEP00000024785.1"/>
    <property type="gene ID" value="ENSOMEG00000005625.1"/>
</dbReference>
<proteinExistence type="predicted"/>
<accession>A0A3B3D5V6</accession>
<dbReference type="GeneTree" id="ENSGT00940000155238"/>
<protein>
    <recommendedName>
        <fullName evidence="1">Septin-type G domain-containing protein</fullName>
    </recommendedName>
</protein>
<organism evidence="2 3">
    <name type="scientific">Oryzias melastigma</name>
    <name type="common">Marine medaka</name>
    <dbReference type="NCBI Taxonomy" id="30732"/>
    <lineage>
        <taxon>Eukaryota</taxon>
        <taxon>Metazoa</taxon>
        <taxon>Chordata</taxon>
        <taxon>Craniata</taxon>
        <taxon>Vertebrata</taxon>
        <taxon>Euteleostomi</taxon>
        <taxon>Actinopterygii</taxon>
        <taxon>Neopterygii</taxon>
        <taxon>Teleostei</taxon>
        <taxon>Neoteleostei</taxon>
        <taxon>Acanthomorphata</taxon>
        <taxon>Ovalentaria</taxon>
        <taxon>Atherinomorphae</taxon>
        <taxon>Beloniformes</taxon>
        <taxon>Adrianichthyidae</taxon>
        <taxon>Oryziinae</taxon>
        <taxon>Oryzias</taxon>
    </lineage>
</organism>
<dbReference type="InterPro" id="IPR030379">
    <property type="entry name" value="G_SEPTIN_dom"/>
</dbReference>
<dbReference type="Pfam" id="PF00735">
    <property type="entry name" value="Septin"/>
    <property type="match status" value="1"/>
</dbReference>
<dbReference type="PANTHER" id="PTHR18884">
    <property type="entry name" value="SEPTIN"/>
    <property type="match status" value="1"/>
</dbReference>